<name>A0A7S2HZ58_9DINO</name>
<feature type="transmembrane region" description="Helical" evidence="1">
    <location>
        <begin position="251"/>
        <end position="270"/>
    </location>
</feature>
<evidence type="ECO:0008006" key="3">
    <source>
        <dbReference type="Google" id="ProtNLM"/>
    </source>
</evidence>
<evidence type="ECO:0000313" key="2">
    <source>
        <dbReference type="EMBL" id="CAD9504316.1"/>
    </source>
</evidence>
<keyword evidence="1" id="KW-0812">Transmembrane</keyword>
<dbReference type="AlphaFoldDB" id="A0A7S2HZ58"/>
<dbReference type="SUPFAM" id="SSF103473">
    <property type="entry name" value="MFS general substrate transporter"/>
    <property type="match status" value="1"/>
</dbReference>
<proteinExistence type="predicted"/>
<keyword evidence="1" id="KW-0472">Membrane</keyword>
<sequence length="401" mass="41247">MPASGRTRRFLTVASAAHFVLNMGIVAQAGFLGAVHTALIEQAGGGAAESLMLVAAGLGDVLGNLLAGWWMDRWPCHRLFAASAFVSAANLAVMPHLTGVWSMALASFLLMQGSGIGDCSFGALIWVARECGVNNDGMYTGMKNLGTCLGMVLIMVLALCTTTPRDYRVLAYAWSALCAVAGVWIASLPSPTAPKEAAAARAAPGAPSAIAWRETLVVCLGGALSAAVVGVFIIAFTLPATWIGTHASQRLLLALACVNLVGQFVVSPVMDKFPPAVVHVALLLISALGCALVCAAFLDASGRPSPTLMWSGYMLIGSALLTNFSVLFSFMSSLVNLSGARSSILGLGAATNPLIGAAAATIPLPAVMWAGCALLLVASAGVVVVLAVYGPAWLQKDKKEF</sequence>
<feature type="transmembrane region" description="Helical" evidence="1">
    <location>
        <begin position="169"/>
        <end position="187"/>
    </location>
</feature>
<feature type="transmembrane region" description="Helical" evidence="1">
    <location>
        <begin position="79"/>
        <end position="104"/>
    </location>
</feature>
<keyword evidence="1" id="KW-1133">Transmembrane helix</keyword>
<accession>A0A7S2HZ58</accession>
<evidence type="ECO:0000256" key="1">
    <source>
        <dbReference type="SAM" id="Phobius"/>
    </source>
</evidence>
<dbReference type="InterPro" id="IPR036259">
    <property type="entry name" value="MFS_trans_sf"/>
</dbReference>
<feature type="transmembrane region" description="Helical" evidence="1">
    <location>
        <begin position="144"/>
        <end position="162"/>
    </location>
</feature>
<dbReference type="Pfam" id="PF07690">
    <property type="entry name" value="MFS_1"/>
    <property type="match status" value="1"/>
</dbReference>
<feature type="transmembrane region" description="Helical" evidence="1">
    <location>
        <begin position="366"/>
        <end position="389"/>
    </location>
</feature>
<dbReference type="Gene3D" id="1.20.1250.20">
    <property type="entry name" value="MFS general substrate transporter like domains"/>
    <property type="match status" value="1"/>
</dbReference>
<protein>
    <recommendedName>
        <fullName evidence="3">Major facilitator superfamily (MFS) profile domain-containing protein</fullName>
    </recommendedName>
</protein>
<feature type="transmembrane region" description="Helical" evidence="1">
    <location>
        <begin position="215"/>
        <end position="239"/>
    </location>
</feature>
<feature type="transmembrane region" description="Helical" evidence="1">
    <location>
        <begin position="45"/>
        <end position="67"/>
    </location>
</feature>
<gene>
    <name evidence="2" type="ORF">BRAN1462_LOCUS5197</name>
</gene>
<organism evidence="2">
    <name type="scientific">Zooxanthella nutricula</name>
    <dbReference type="NCBI Taxonomy" id="1333877"/>
    <lineage>
        <taxon>Eukaryota</taxon>
        <taxon>Sar</taxon>
        <taxon>Alveolata</taxon>
        <taxon>Dinophyceae</taxon>
        <taxon>Peridiniales</taxon>
        <taxon>Peridiniales incertae sedis</taxon>
        <taxon>Zooxanthella</taxon>
    </lineage>
</organism>
<feature type="transmembrane region" description="Helical" evidence="1">
    <location>
        <begin position="276"/>
        <end position="298"/>
    </location>
</feature>
<reference evidence="2" key="1">
    <citation type="submission" date="2021-01" db="EMBL/GenBank/DDBJ databases">
        <authorList>
            <person name="Corre E."/>
            <person name="Pelletier E."/>
            <person name="Niang G."/>
            <person name="Scheremetjew M."/>
            <person name="Finn R."/>
            <person name="Kale V."/>
            <person name="Holt S."/>
            <person name="Cochrane G."/>
            <person name="Meng A."/>
            <person name="Brown T."/>
            <person name="Cohen L."/>
        </authorList>
    </citation>
    <scope>NUCLEOTIDE SEQUENCE</scope>
    <source>
        <strain evidence="2">RCC3387</strain>
    </source>
</reference>
<dbReference type="GO" id="GO:0022857">
    <property type="term" value="F:transmembrane transporter activity"/>
    <property type="evidence" value="ECO:0007669"/>
    <property type="project" value="InterPro"/>
</dbReference>
<dbReference type="EMBL" id="HBGW01008045">
    <property type="protein sequence ID" value="CAD9504316.1"/>
    <property type="molecule type" value="Transcribed_RNA"/>
</dbReference>
<feature type="transmembrane region" description="Helical" evidence="1">
    <location>
        <begin position="310"/>
        <end position="331"/>
    </location>
</feature>
<dbReference type="InterPro" id="IPR011701">
    <property type="entry name" value="MFS"/>
</dbReference>